<dbReference type="RefSeq" id="WP_089891828.1">
    <property type="nucleotide sequence ID" value="NZ_CANMFH010000005.1"/>
</dbReference>
<sequence length="549" mass="59300">MARTTPDEILTGGTVLTMDSNTPFATAIALAGGRILAVGTDAEIKAVAGAGTKHTHLHGRHIMPGLIESHTHALWGACRDLFDVYTGYSASLTELLQATRKRAANLPAGSTVHGGPWRHEMRSEMGQCPRTLLDEISREHPIVLFDTSQHVAWANTYAIKQAGLGGIPDDIKGGVIERSRDGSASGIFAESAIEGLKALTVHTDAQMAEAAREFTRYFNSLGFTAFKEPMAFEPELRAYHAADQRGEMTLHAAAHIVKAGVSAERVSYDELERLRNSYRSENLRTDFAKLFVDGVAPSFTASFSEPYLASAGYDVARHVPDDTLLISPEEHAEMMIELDRRGFTVKMHAVGDNAISKGLDAIAAARRTNGMSGLRHEIAHASFIADADVARFKALDAIAELSPKLWAPNAATPSQIKVLGAQRLEKIYRLKDLHAANAEMTYASDWPASAPDANPWTGLAGMLTRRDVTGQFAGSLAPLQAISLAEALPLFTTNGARSLKMETETGSLTAGKWADFITLPKPLSEMAPEEIGACTPLQTRWKGRVVYEG</sequence>
<dbReference type="Gene3D" id="2.30.40.10">
    <property type="entry name" value="Urease, subunit C, domain 1"/>
    <property type="match status" value="1"/>
</dbReference>
<dbReference type="SUPFAM" id="SSF51556">
    <property type="entry name" value="Metallo-dependent hydrolases"/>
    <property type="match status" value="1"/>
</dbReference>
<protein>
    <recommendedName>
        <fullName evidence="1">Amidohydrolase 3 domain-containing protein</fullName>
    </recommendedName>
</protein>
<evidence type="ECO:0000313" key="2">
    <source>
        <dbReference type="EMBL" id="SDY65897.1"/>
    </source>
</evidence>
<accession>A0A1H3LMX5</accession>
<dbReference type="Pfam" id="PF07969">
    <property type="entry name" value="Amidohydro_3"/>
    <property type="match status" value="1"/>
</dbReference>
<dbReference type="Gene3D" id="3.20.20.140">
    <property type="entry name" value="Metal-dependent hydrolases"/>
    <property type="match status" value="1"/>
</dbReference>
<reference evidence="2 3" key="1">
    <citation type="submission" date="2016-10" db="EMBL/GenBank/DDBJ databases">
        <authorList>
            <person name="de Groot N.N."/>
        </authorList>
    </citation>
    <scope>NUCLEOTIDE SEQUENCE [LARGE SCALE GENOMIC DNA]</scope>
    <source>
        <strain evidence="2 3">DSM 24677</strain>
    </source>
</reference>
<name>A0A1H3LMX5_9RHOB</name>
<dbReference type="Gene3D" id="3.10.310.70">
    <property type="match status" value="1"/>
</dbReference>
<dbReference type="EMBL" id="FNPR01000003">
    <property type="protein sequence ID" value="SDY65897.1"/>
    <property type="molecule type" value="Genomic_DNA"/>
</dbReference>
<dbReference type="SUPFAM" id="SSF51338">
    <property type="entry name" value="Composite domain of metallo-dependent hydrolases"/>
    <property type="match status" value="1"/>
</dbReference>
<evidence type="ECO:0000259" key="1">
    <source>
        <dbReference type="Pfam" id="PF07969"/>
    </source>
</evidence>
<dbReference type="InterPro" id="IPR033932">
    <property type="entry name" value="YtcJ-like"/>
</dbReference>
<evidence type="ECO:0000313" key="3">
    <source>
        <dbReference type="Proteomes" id="UP000199026"/>
    </source>
</evidence>
<dbReference type="PANTHER" id="PTHR22642:SF2">
    <property type="entry name" value="PROTEIN LONG AFTER FAR-RED 3"/>
    <property type="match status" value="1"/>
</dbReference>
<dbReference type="InterPro" id="IPR013108">
    <property type="entry name" value="Amidohydro_3"/>
</dbReference>
<dbReference type="PANTHER" id="PTHR22642">
    <property type="entry name" value="IMIDAZOLONEPROPIONASE"/>
    <property type="match status" value="1"/>
</dbReference>
<dbReference type="InterPro" id="IPR011059">
    <property type="entry name" value="Metal-dep_hydrolase_composite"/>
</dbReference>
<dbReference type="GeneID" id="78125013"/>
<dbReference type="CDD" id="cd01300">
    <property type="entry name" value="YtcJ_like"/>
    <property type="match status" value="1"/>
</dbReference>
<dbReference type="GO" id="GO:0016810">
    <property type="term" value="F:hydrolase activity, acting on carbon-nitrogen (but not peptide) bonds"/>
    <property type="evidence" value="ECO:0007669"/>
    <property type="project" value="InterPro"/>
</dbReference>
<dbReference type="InterPro" id="IPR032466">
    <property type="entry name" value="Metal_Hydrolase"/>
</dbReference>
<proteinExistence type="predicted"/>
<feature type="domain" description="Amidohydrolase 3" evidence="1">
    <location>
        <begin position="57"/>
        <end position="547"/>
    </location>
</feature>
<organism evidence="2 3">
    <name type="scientific">Lentibacter algarum</name>
    <dbReference type="NCBI Taxonomy" id="576131"/>
    <lineage>
        <taxon>Bacteria</taxon>
        <taxon>Pseudomonadati</taxon>
        <taxon>Pseudomonadota</taxon>
        <taxon>Alphaproteobacteria</taxon>
        <taxon>Rhodobacterales</taxon>
        <taxon>Roseobacteraceae</taxon>
        <taxon>Lentibacter</taxon>
    </lineage>
</organism>
<dbReference type="OrthoDB" id="9811399at2"/>
<dbReference type="STRING" id="576131.SAMN05444486_10355"/>
<keyword evidence="3" id="KW-1185">Reference proteome</keyword>
<dbReference type="AlphaFoldDB" id="A0A1H3LMX5"/>
<gene>
    <name evidence="2" type="ORF">SAMN05444486_10355</name>
</gene>
<dbReference type="Proteomes" id="UP000199026">
    <property type="component" value="Unassembled WGS sequence"/>
</dbReference>